<dbReference type="SUPFAM" id="SSF48452">
    <property type="entry name" value="TPR-like"/>
    <property type="match status" value="1"/>
</dbReference>
<organism evidence="3">
    <name type="scientific">marine sediment metagenome</name>
    <dbReference type="NCBI Taxonomy" id="412755"/>
    <lineage>
        <taxon>unclassified sequences</taxon>
        <taxon>metagenomes</taxon>
        <taxon>ecological metagenomes</taxon>
    </lineage>
</organism>
<dbReference type="Pfam" id="PF13432">
    <property type="entry name" value="TPR_16"/>
    <property type="match status" value="1"/>
</dbReference>
<dbReference type="EMBL" id="BARS01016815">
    <property type="protein sequence ID" value="GAF91060.1"/>
    <property type="molecule type" value="Genomic_DNA"/>
</dbReference>
<dbReference type="SMART" id="SM00028">
    <property type="entry name" value="TPR"/>
    <property type="match status" value="6"/>
</dbReference>
<evidence type="ECO:0000256" key="1">
    <source>
        <dbReference type="ARBA" id="ARBA00022737"/>
    </source>
</evidence>
<dbReference type="InterPro" id="IPR019734">
    <property type="entry name" value="TPR_rpt"/>
</dbReference>
<dbReference type="PANTHER" id="PTHR44858">
    <property type="entry name" value="TETRATRICOPEPTIDE REPEAT PROTEIN 6"/>
    <property type="match status" value="1"/>
</dbReference>
<keyword evidence="1" id="KW-0677">Repeat</keyword>
<name>X0URG4_9ZZZZ</name>
<keyword evidence="2" id="KW-0802">TPR repeat</keyword>
<dbReference type="InterPro" id="IPR011990">
    <property type="entry name" value="TPR-like_helical_dom_sf"/>
</dbReference>
<dbReference type="PROSITE" id="PS50005">
    <property type="entry name" value="TPR"/>
    <property type="match status" value="4"/>
</dbReference>
<reference evidence="3" key="1">
    <citation type="journal article" date="2014" name="Front. Microbiol.">
        <title>High frequency of phylogenetically diverse reductive dehalogenase-homologous genes in deep subseafloor sedimentary metagenomes.</title>
        <authorList>
            <person name="Kawai M."/>
            <person name="Futagami T."/>
            <person name="Toyoda A."/>
            <person name="Takaki Y."/>
            <person name="Nishi S."/>
            <person name="Hori S."/>
            <person name="Arai W."/>
            <person name="Tsubouchi T."/>
            <person name="Morono Y."/>
            <person name="Uchiyama I."/>
            <person name="Ito T."/>
            <person name="Fujiyama A."/>
            <person name="Inagaki F."/>
            <person name="Takami H."/>
        </authorList>
    </citation>
    <scope>NUCLEOTIDE SEQUENCE</scope>
    <source>
        <strain evidence="3">Expedition CK06-06</strain>
    </source>
</reference>
<dbReference type="AlphaFoldDB" id="X0URG4"/>
<feature type="non-terminal residue" evidence="3">
    <location>
        <position position="280"/>
    </location>
</feature>
<dbReference type="InterPro" id="IPR013105">
    <property type="entry name" value="TPR_2"/>
</dbReference>
<dbReference type="InterPro" id="IPR050498">
    <property type="entry name" value="Ycf3"/>
</dbReference>
<feature type="non-terminal residue" evidence="3">
    <location>
        <position position="1"/>
    </location>
</feature>
<dbReference type="Pfam" id="PF07719">
    <property type="entry name" value="TPR_2"/>
    <property type="match status" value="1"/>
</dbReference>
<protein>
    <submittedName>
        <fullName evidence="3">Uncharacterized protein</fullName>
    </submittedName>
</protein>
<proteinExistence type="predicted"/>
<dbReference type="PROSITE" id="PS50293">
    <property type="entry name" value="TPR_REGION"/>
    <property type="match status" value="2"/>
</dbReference>
<evidence type="ECO:0000256" key="2">
    <source>
        <dbReference type="ARBA" id="ARBA00022803"/>
    </source>
</evidence>
<dbReference type="Gene3D" id="1.25.40.10">
    <property type="entry name" value="Tetratricopeptide repeat domain"/>
    <property type="match status" value="3"/>
</dbReference>
<sequence>DARLTRAGLFFRLEMQDQAEEEFSLAAAIVADESPPSAENYFRLGNFWSNHKELEGALPFYDQAIQLDPDSAGPYHARYHLHLNLANLDKAFSDITDAIRLDPENHHLYGHRGDISRERGQFDKALADCNKALELAPRADSIFALRAHVYVDQRQYDLAVADYTKCVDLDPNDPTLKHNFALFLLHCPDPQYRDIARALELAQEAVNLDASGGDFWSALGQARYRNDEYQEAVKLLERSIELDYVRKARSWFFLAMVHWKLGNEDEARQYYDRAVAWMRE</sequence>
<gene>
    <name evidence="3" type="ORF">S01H1_27593</name>
</gene>
<dbReference type="PANTHER" id="PTHR44858:SF1">
    <property type="entry name" value="UDP-N-ACETYLGLUCOSAMINE--PEPTIDE N-ACETYLGLUCOSAMINYLTRANSFERASE SPINDLY-RELATED"/>
    <property type="match status" value="1"/>
</dbReference>
<dbReference type="Pfam" id="PF13181">
    <property type="entry name" value="TPR_8"/>
    <property type="match status" value="2"/>
</dbReference>
<accession>X0URG4</accession>
<evidence type="ECO:0000313" key="3">
    <source>
        <dbReference type="EMBL" id="GAF91060.1"/>
    </source>
</evidence>
<comment type="caution">
    <text evidence="3">The sequence shown here is derived from an EMBL/GenBank/DDBJ whole genome shotgun (WGS) entry which is preliminary data.</text>
</comment>